<name>A0A7W9BPD0_9SPHN</name>
<dbReference type="Pfam" id="PF02167">
    <property type="entry name" value="Cytochrom_C1"/>
    <property type="match status" value="1"/>
</dbReference>
<dbReference type="Proteomes" id="UP000546701">
    <property type="component" value="Unassembled WGS sequence"/>
</dbReference>
<evidence type="ECO:0000256" key="2">
    <source>
        <dbReference type="ARBA" id="ARBA00016165"/>
    </source>
</evidence>
<dbReference type="Gene3D" id="1.20.5.100">
    <property type="entry name" value="Cytochrome c1, transmembrane anchor, C-terminal"/>
    <property type="match status" value="1"/>
</dbReference>
<evidence type="ECO:0000256" key="8">
    <source>
        <dbReference type="ARBA" id="ARBA00023136"/>
    </source>
</evidence>
<dbReference type="GO" id="GO:0020037">
    <property type="term" value="F:heme binding"/>
    <property type="evidence" value="ECO:0007669"/>
    <property type="project" value="InterPro"/>
</dbReference>
<feature type="binding site" description="covalent" evidence="9">
    <location>
        <position position="70"/>
    </location>
    <ligand>
        <name>heme c</name>
        <dbReference type="ChEBI" id="CHEBI:61717"/>
    </ligand>
</feature>
<evidence type="ECO:0000256" key="10">
    <source>
        <dbReference type="SAM" id="Phobius"/>
    </source>
</evidence>
<protein>
    <recommendedName>
        <fullName evidence="2">Cytochrome c1</fullName>
    </recommendedName>
</protein>
<evidence type="ECO:0000256" key="1">
    <source>
        <dbReference type="ARBA" id="ARBA00004370"/>
    </source>
</evidence>
<evidence type="ECO:0000256" key="3">
    <source>
        <dbReference type="ARBA" id="ARBA00022617"/>
    </source>
</evidence>
<evidence type="ECO:0000259" key="11">
    <source>
        <dbReference type="PROSITE" id="PS51007"/>
    </source>
</evidence>
<dbReference type="InterPro" id="IPR002326">
    <property type="entry name" value="Cyt_c1"/>
</dbReference>
<keyword evidence="13" id="KW-1185">Reference proteome</keyword>
<proteinExistence type="predicted"/>
<dbReference type="PANTHER" id="PTHR10266:SF3">
    <property type="entry name" value="CYTOCHROME C1, HEME PROTEIN, MITOCHONDRIAL"/>
    <property type="match status" value="1"/>
</dbReference>
<dbReference type="PANTHER" id="PTHR10266">
    <property type="entry name" value="CYTOCHROME C1"/>
    <property type="match status" value="1"/>
</dbReference>
<evidence type="ECO:0000256" key="7">
    <source>
        <dbReference type="ARBA" id="ARBA00023004"/>
    </source>
</evidence>
<keyword evidence="4 10" id="KW-0812">Transmembrane</keyword>
<keyword evidence="5 9" id="KW-0479">Metal-binding</keyword>
<feature type="binding site" description="covalent" evidence="9">
    <location>
        <position position="199"/>
    </location>
    <ligand>
        <name>heme c</name>
        <dbReference type="ChEBI" id="CHEBI:61717"/>
    </ligand>
</feature>
<dbReference type="Gene3D" id="1.10.760.10">
    <property type="entry name" value="Cytochrome c-like domain"/>
    <property type="match status" value="1"/>
</dbReference>
<dbReference type="PROSITE" id="PS51007">
    <property type="entry name" value="CYTC"/>
    <property type="match status" value="1"/>
</dbReference>
<comment type="caution">
    <text evidence="12">The sequence shown here is derived from an EMBL/GenBank/DDBJ whole genome shotgun (WGS) entry which is preliminary data.</text>
</comment>
<evidence type="ECO:0000256" key="5">
    <source>
        <dbReference type="ARBA" id="ARBA00022723"/>
    </source>
</evidence>
<dbReference type="PRINTS" id="PR00603">
    <property type="entry name" value="CYTOCHROMEC1"/>
</dbReference>
<keyword evidence="3 9" id="KW-0349">Heme</keyword>
<evidence type="ECO:0000313" key="13">
    <source>
        <dbReference type="Proteomes" id="UP000546701"/>
    </source>
</evidence>
<dbReference type="GO" id="GO:0046872">
    <property type="term" value="F:metal ion binding"/>
    <property type="evidence" value="ECO:0007669"/>
    <property type="project" value="UniProtKB-KW"/>
</dbReference>
<dbReference type="RefSeq" id="WP_157175404.1">
    <property type="nucleotide sequence ID" value="NZ_BMJP01000001.1"/>
</dbReference>
<accession>A0A7W9BPD0</accession>
<dbReference type="EMBL" id="JACIJR010000001">
    <property type="protein sequence ID" value="MBB5727555.1"/>
    <property type="molecule type" value="Genomic_DNA"/>
</dbReference>
<dbReference type="SUPFAM" id="SSF46626">
    <property type="entry name" value="Cytochrome c"/>
    <property type="match status" value="1"/>
</dbReference>
<dbReference type="InterPro" id="IPR009056">
    <property type="entry name" value="Cyt_c-like_dom"/>
</dbReference>
<evidence type="ECO:0000256" key="6">
    <source>
        <dbReference type="ARBA" id="ARBA00022989"/>
    </source>
</evidence>
<keyword evidence="7 9" id="KW-0408">Iron</keyword>
<evidence type="ECO:0000256" key="9">
    <source>
        <dbReference type="PIRSR" id="PIRSR602326-1"/>
    </source>
</evidence>
<gene>
    <name evidence="12" type="ORF">FHS99_000011</name>
</gene>
<dbReference type="OrthoDB" id="9808471at2"/>
<dbReference type="AlphaFoldDB" id="A0A7W9BPD0"/>
<dbReference type="InterPro" id="IPR036909">
    <property type="entry name" value="Cyt_c-like_dom_sf"/>
</dbReference>
<keyword evidence="8 10" id="KW-0472">Membrane</keyword>
<evidence type="ECO:0000313" key="12">
    <source>
        <dbReference type="EMBL" id="MBB5727555.1"/>
    </source>
</evidence>
<evidence type="ECO:0000256" key="4">
    <source>
        <dbReference type="ARBA" id="ARBA00022692"/>
    </source>
</evidence>
<dbReference type="GO" id="GO:0009055">
    <property type="term" value="F:electron transfer activity"/>
    <property type="evidence" value="ECO:0007669"/>
    <property type="project" value="InterPro"/>
</dbReference>
<feature type="binding site" description="covalent" evidence="9">
    <location>
        <position position="74"/>
    </location>
    <ligand>
        <name>heme c</name>
        <dbReference type="ChEBI" id="CHEBI:61717"/>
    </ligand>
</feature>
<comment type="subcellular location">
    <subcellularLocation>
        <location evidence="1">Membrane</location>
    </subcellularLocation>
</comment>
<feature type="binding site" description="covalent" evidence="9">
    <location>
        <position position="73"/>
    </location>
    <ligand>
        <name>heme c</name>
        <dbReference type="ChEBI" id="CHEBI:61717"/>
    </ligand>
</feature>
<organism evidence="12 13">
    <name type="scientific">Sphingomonas prati</name>
    <dbReference type="NCBI Taxonomy" id="1843237"/>
    <lineage>
        <taxon>Bacteria</taxon>
        <taxon>Pseudomonadati</taxon>
        <taxon>Pseudomonadota</taxon>
        <taxon>Alphaproteobacteria</taxon>
        <taxon>Sphingomonadales</taxon>
        <taxon>Sphingomonadaceae</taxon>
        <taxon>Sphingomonas</taxon>
    </lineage>
</organism>
<keyword evidence="6 10" id="KW-1133">Transmembrane helix</keyword>
<feature type="transmembrane region" description="Helical" evidence="10">
    <location>
        <begin position="245"/>
        <end position="263"/>
    </location>
</feature>
<dbReference type="GO" id="GO:0016020">
    <property type="term" value="C:membrane"/>
    <property type="evidence" value="ECO:0007669"/>
    <property type="project" value="UniProtKB-SubCell"/>
</dbReference>
<reference evidence="12 13" key="1">
    <citation type="submission" date="2020-08" db="EMBL/GenBank/DDBJ databases">
        <title>Genomic Encyclopedia of Type Strains, Phase IV (KMG-IV): sequencing the most valuable type-strain genomes for metagenomic binning, comparative biology and taxonomic classification.</title>
        <authorList>
            <person name="Goeker M."/>
        </authorList>
    </citation>
    <scope>NUCLEOTIDE SEQUENCE [LARGE SCALE GENOMIC DNA]</scope>
    <source>
        <strain evidence="12 13">DSM 103336</strain>
    </source>
</reference>
<comment type="cofactor">
    <cofactor evidence="9">
        <name>heme c</name>
        <dbReference type="ChEBI" id="CHEBI:61717"/>
    </cofactor>
    <text evidence="9">Binds 1 heme c group covalently per subunit.</text>
</comment>
<sequence>MVRIIAFLAGLVFVMALVVAMLIPRQPAVENTAHHFHVEPQEVAFASDGAFGRFDRQQLQRGFQVYKEVCAACHSLRHVAFRDLTELGFTAPEVKAIAKNWAIEVPSVNPDTGEPATRKAIPSDMFPSPYANEVAARAANNNALPPDLSLMTKAREGHAEYVHGLLTGYRKAPADLPAEARPGPGLYYNPVYANLNIAMPPPLVAEGQVSYADGTKPTVDQMAQDVSAFLIWTAEPKLENRKRTGVAVILFLLLATTLAYFAYQNIWADKKAKPLPQA</sequence>
<feature type="domain" description="Cytochrome c" evidence="11">
    <location>
        <begin position="57"/>
        <end position="234"/>
    </location>
</feature>